<evidence type="ECO:0008006" key="3">
    <source>
        <dbReference type="Google" id="ProtNLM"/>
    </source>
</evidence>
<protein>
    <recommendedName>
        <fullName evidence="3">Lipoprotein</fullName>
    </recommendedName>
</protein>
<organism evidence="1 2">
    <name type="scientific">Candidatus Nitrotoga arctica</name>
    <dbReference type="NCBI Taxonomy" id="453162"/>
    <lineage>
        <taxon>Bacteria</taxon>
        <taxon>Pseudomonadati</taxon>
        <taxon>Pseudomonadota</taxon>
        <taxon>Betaproteobacteria</taxon>
        <taxon>Nitrosomonadales</taxon>
        <taxon>Gallionellaceae</taxon>
        <taxon>Candidatus Nitrotoga</taxon>
    </lineage>
</organism>
<accession>A0ABM8YY49</accession>
<evidence type="ECO:0000313" key="2">
    <source>
        <dbReference type="Proteomes" id="UP000839052"/>
    </source>
</evidence>
<dbReference type="Proteomes" id="UP000839052">
    <property type="component" value="Chromosome"/>
</dbReference>
<evidence type="ECO:0000313" key="1">
    <source>
        <dbReference type="EMBL" id="CAG9932416.1"/>
    </source>
</evidence>
<name>A0ABM8YY49_9PROT</name>
<gene>
    <name evidence="1" type="ORF">NTG6680_1163</name>
</gene>
<proteinExistence type="predicted"/>
<keyword evidence="2" id="KW-1185">Reference proteome</keyword>
<dbReference type="PROSITE" id="PS51257">
    <property type="entry name" value="PROKAR_LIPOPROTEIN"/>
    <property type="match status" value="1"/>
</dbReference>
<dbReference type="EMBL" id="OU912926">
    <property type="protein sequence ID" value="CAG9932416.1"/>
    <property type="molecule type" value="Genomic_DNA"/>
</dbReference>
<sequence length="79" mass="8698">MKIIALITLILLIGCTPKSDKAPSTKSEQYKKDLAICKQDADKEMARTAGSGSTTLNNMNAEVREEELTNLCMMAKDVY</sequence>
<dbReference type="RefSeq" id="WP_239796354.1">
    <property type="nucleotide sequence ID" value="NZ_OU912926.1"/>
</dbReference>
<reference evidence="1 2" key="1">
    <citation type="submission" date="2021-10" db="EMBL/GenBank/DDBJ databases">
        <authorList>
            <person name="Koch H."/>
        </authorList>
    </citation>
    <scope>NUCLEOTIDE SEQUENCE [LARGE SCALE GENOMIC DNA]</scope>
    <source>
        <strain evidence="1">6680</strain>
    </source>
</reference>